<evidence type="ECO:0000313" key="1">
    <source>
        <dbReference type="EMBL" id="GAI39966.1"/>
    </source>
</evidence>
<gene>
    <name evidence="1" type="ORF">S06H3_51887</name>
</gene>
<dbReference type="EMBL" id="BARV01032965">
    <property type="protein sequence ID" value="GAI39966.1"/>
    <property type="molecule type" value="Genomic_DNA"/>
</dbReference>
<dbReference type="AlphaFoldDB" id="X1PC06"/>
<protein>
    <submittedName>
        <fullName evidence="1">Uncharacterized protein</fullName>
    </submittedName>
</protein>
<accession>X1PC06</accession>
<feature type="non-terminal residue" evidence="1">
    <location>
        <position position="85"/>
    </location>
</feature>
<organism evidence="1">
    <name type="scientific">marine sediment metagenome</name>
    <dbReference type="NCBI Taxonomy" id="412755"/>
    <lineage>
        <taxon>unclassified sequences</taxon>
        <taxon>metagenomes</taxon>
        <taxon>ecological metagenomes</taxon>
    </lineage>
</organism>
<proteinExistence type="predicted"/>
<name>X1PC06_9ZZZZ</name>
<sequence>MKIKVESEKIINAVKKLDGIDIVLENPNDAKEAIDLILRKTGLYEKDYYKNLKEVKVTSFREYETSAVDYKMIFLLEFIFEDDMP</sequence>
<reference evidence="1" key="1">
    <citation type="journal article" date="2014" name="Front. Microbiol.">
        <title>High frequency of phylogenetically diverse reductive dehalogenase-homologous genes in deep subseafloor sedimentary metagenomes.</title>
        <authorList>
            <person name="Kawai M."/>
            <person name="Futagami T."/>
            <person name="Toyoda A."/>
            <person name="Takaki Y."/>
            <person name="Nishi S."/>
            <person name="Hori S."/>
            <person name="Arai W."/>
            <person name="Tsubouchi T."/>
            <person name="Morono Y."/>
            <person name="Uchiyama I."/>
            <person name="Ito T."/>
            <person name="Fujiyama A."/>
            <person name="Inagaki F."/>
            <person name="Takami H."/>
        </authorList>
    </citation>
    <scope>NUCLEOTIDE SEQUENCE</scope>
    <source>
        <strain evidence="1">Expedition CK06-06</strain>
    </source>
</reference>
<comment type="caution">
    <text evidence="1">The sequence shown here is derived from an EMBL/GenBank/DDBJ whole genome shotgun (WGS) entry which is preliminary data.</text>
</comment>